<organism evidence="2 3">
    <name type="scientific">Govanella unica</name>
    <dbReference type="NCBI Taxonomy" id="2975056"/>
    <lineage>
        <taxon>Bacteria</taxon>
        <taxon>Pseudomonadati</taxon>
        <taxon>Pseudomonadota</taxon>
        <taxon>Alphaproteobacteria</taxon>
        <taxon>Emcibacterales</taxon>
        <taxon>Govanellaceae</taxon>
        <taxon>Govanella</taxon>
    </lineage>
</organism>
<dbReference type="PANTHER" id="PTHR30283:SF4">
    <property type="entry name" value="PEROXIDE STRESS RESISTANCE PROTEIN YAAA"/>
    <property type="match status" value="1"/>
</dbReference>
<dbReference type="Pfam" id="PF03883">
    <property type="entry name" value="H2O2_YaaD"/>
    <property type="match status" value="1"/>
</dbReference>
<reference evidence="2" key="2">
    <citation type="journal article" date="2023" name="Syst. Appl. Microbiol.">
        <title>Govania unica gen. nov., sp. nov., a rare biosphere bacterium that represents a novel family in the class Alphaproteobacteria.</title>
        <authorList>
            <person name="Vandamme P."/>
            <person name="Peeters C."/>
            <person name="Hettiarachchi A."/>
            <person name="Cnockaert M."/>
            <person name="Carlier A."/>
        </authorList>
    </citation>
    <scope>NUCLEOTIDE SEQUENCE</scope>
    <source>
        <strain evidence="2">LMG 31809</strain>
    </source>
</reference>
<evidence type="ECO:0000313" key="2">
    <source>
        <dbReference type="EMBL" id="MDA5194018.1"/>
    </source>
</evidence>
<dbReference type="GO" id="GO:0033194">
    <property type="term" value="P:response to hydroperoxide"/>
    <property type="evidence" value="ECO:0007669"/>
    <property type="project" value="TreeGrafter"/>
</dbReference>
<comment type="similarity">
    <text evidence="1">Belongs to the UPF0246 family.</text>
</comment>
<reference evidence="2" key="1">
    <citation type="submission" date="2022-08" db="EMBL/GenBank/DDBJ databases">
        <authorList>
            <person name="Vandamme P."/>
            <person name="Hettiarachchi A."/>
            <person name="Peeters C."/>
            <person name="Cnockaert M."/>
            <person name="Carlier A."/>
        </authorList>
    </citation>
    <scope>NUCLEOTIDE SEQUENCE</scope>
    <source>
        <strain evidence="2">LMG 31809</strain>
    </source>
</reference>
<dbReference type="Proteomes" id="UP001141619">
    <property type="component" value="Unassembled WGS sequence"/>
</dbReference>
<protein>
    <recommendedName>
        <fullName evidence="1">UPF0246 protein NYP16_08660</fullName>
    </recommendedName>
</protein>
<dbReference type="PANTHER" id="PTHR30283">
    <property type="entry name" value="PEROXIDE STRESS RESPONSE PROTEIN YAAA"/>
    <property type="match status" value="1"/>
</dbReference>
<gene>
    <name evidence="2" type="primary">yaaA</name>
    <name evidence="2" type="ORF">NYP16_08660</name>
</gene>
<dbReference type="RefSeq" id="WP_274943725.1">
    <property type="nucleotide sequence ID" value="NZ_JANWOI010000003.1"/>
</dbReference>
<evidence type="ECO:0000256" key="1">
    <source>
        <dbReference type="HAMAP-Rule" id="MF_00652"/>
    </source>
</evidence>
<dbReference type="HAMAP" id="MF_00652">
    <property type="entry name" value="UPF0246"/>
    <property type="match status" value="1"/>
</dbReference>
<evidence type="ECO:0000313" key="3">
    <source>
        <dbReference type="Proteomes" id="UP001141619"/>
    </source>
</evidence>
<dbReference type="EMBL" id="JANWOI010000003">
    <property type="protein sequence ID" value="MDA5194018.1"/>
    <property type="molecule type" value="Genomic_DNA"/>
</dbReference>
<dbReference type="GO" id="GO:0005829">
    <property type="term" value="C:cytosol"/>
    <property type="evidence" value="ECO:0007669"/>
    <property type="project" value="TreeGrafter"/>
</dbReference>
<comment type="caution">
    <text evidence="2">The sequence shown here is derived from an EMBL/GenBank/DDBJ whole genome shotgun (WGS) entry which is preliminary data.</text>
</comment>
<dbReference type="AlphaFoldDB" id="A0A9X3TYL5"/>
<dbReference type="NCBIfam" id="NF002542">
    <property type="entry name" value="PRK02101.1-3"/>
    <property type="match status" value="1"/>
</dbReference>
<name>A0A9X3TYL5_9PROT</name>
<dbReference type="InterPro" id="IPR005583">
    <property type="entry name" value="YaaA"/>
</dbReference>
<keyword evidence="3" id="KW-1185">Reference proteome</keyword>
<sequence>MMILISPAKKLDFSGVRPDLAHTVPALMPEVERLAKLARKLKAADLKRLMGISDALATLNHERFQSFHTPFTLDNAKHAALAFNGDTYQGLDAKTLSDADLAYAQDHLRILSGLYGLLRPLDLMQPYRLEMGIKLANPRGEDLYDFWGERVTALLNDQIKADPDPVVINLASTEYSSVVQTKKLQARLITPVFKEVKDDVAKVIGLMAKRARGAMARHIIVNRIEDPMLLKKFSAGGYKFHPEHSTDSRFEFYRQA</sequence>
<accession>A0A9X3TYL5</accession>
<proteinExistence type="inferred from homology"/>